<feature type="region of interest" description="Disordered" evidence="1">
    <location>
        <begin position="382"/>
        <end position="416"/>
    </location>
</feature>
<feature type="compositionally biased region" description="Basic and acidic residues" evidence="1">
    <location>
        <begin position="382"/>
        <end position="391"/>
    </location>
</feature>
<organism evidence="2 3">
    <name type="scientific">Cladophialophora yegresii CBS 114405</name>
    <dbReference type="NCBI Taxonomy" id="1182544"/>
    <lineage>
        <taxon>Eukaryota</taxon>
        <taxon>Fungi</taxon>
        <taxon>Dikarya</taxon>
        <taxon>Ascomycota</taxon>
        <taxon>Pezizomycotina</taxon>
        <taxon>Eurotiomycetes</taxon>
        <taxon>Chaetothyriomycetidae</taxon>
        <taxon>Chaetothyriales</taxon>
        <taxon>Herpotrichiellaceae</taxon>
        <taxon>Cladophialophora</taxon>
    </lineage>
</organism>
<dbReference type="AlphaFoldDB" id="W9WPM2"/>
<sequence>MNLQNGVAHLAQEPQLYTFGDEPWTQGVAHSFEVGLAASDGNEPSEVTRCIAAIRLVQSDQERLDNFRVHSPRLYHRLLHEEAAQLLPRPETGMTAGSLRFVIRFLNGTIDLQGNKERQSSKFLMWLAQICITLWKYDCNRQLFVDLEERVHEFVCNDIFQPSENDAAYLAIIAFVLGGRMNDKLHEYVDAVVWHSRADFASVISPLRRVIIRERQALLEVIFGRFCQILTSLAYSDDVRMRSLGETLHKGFQNATNPQMDFGKPYAHSRHIDCARYPEILQTRLFDALGSERTRLMDRAPSIASNHSDTSSKPIKQELTRLGGGIPAIKGLTRKVTGMNQESPPPSKRPAERITAIIAESEKIIGDRRERIEDAVKELIEDRDDRYDRGLGRPSAEEGQMEIQGLVQRKDLPHEL</sequence>
<dbReference type="RefSeq" id="XP_007756682.1">
    <property type="nucleotide sequence ID" value="XM_007758492.1"/>
</dbReference>
<evidence type="ECO:0000313" key="2">
    <source>
        <dbReference type="EMBL" id="EXJ60329.1"/>
    </source>
</evidence>
<proteinExistence type="predicted"/>
<evidence type="ECO:0000313" key="3">
    <source>
        <dbReference type="Proteomes" id="UP000019473"/>
    </source>
</evidence>
<dbReference type="EMBL" id="AMGW01000003">
    <property type="protein sequence ID" value="EXJ60329.1"/>
    <property type="molecule type" value="Genomic_DNA"/>
</dbReference>
<dbReference type="VEuPathDB" id="FungiDB:A1O7_04481"/>
<evidence type="ECO:0000256" key="1">
    <source>
        <dbReference type="SAM" id="MobiDB-lite"/>
    </source>
</evidence>
<comment type="caution">
    <text evidence="2">The sequence shown here is derived from an EMBL/GenBank/DDBJ whole genome shotgun (WGS) entry which is preliminary data.</text>
</comment>
<dbReference type="Proteomes" id="UP000019473">
    <property type="component" value="Unassembled WGS sequence"/>
</dbReference>
<name>W9WPM2_9EURO</name>
<protein>
    <submittedName>
        <fullName evidence="2">Uncharacterized protein</fullName>
    </submittedName>
</protein>
<dbReference type="HOGENOM" id="CLU_057717_0_0_1"/>
<dbReference type="GeneID" id="19179067"/>
<gene>
    <name evidence="2" type="ORF">A1O7_04481</name>
</gene>
<accession>W9WPM2</accession>
<reference evidence="2 3" key="1">
    <citation type="submission" date="2013-03" db="EMBL/GenBank/DDBJ databases">
        <title>The Genome Sequence of Cladophialophora yegresii CBS 114405.</title>
        <authorList>
            <consortium name="The Broad Institute Genomics Platform"/>
            <person name="Cuomo C."/>
            <person name="de Hoog S."/>
            <person name="Gorbushina A."/>
            <person name="Walker B."/>
            <person name="Young S.K."/>
            <person name="Zeng Q."/>
            <person name="Gargeya S."/>
            <person name="Fitzgerald M."/>
            <person name="Haas B."/>
            <person name="Abouelleil A."/>
            <person name="Allen A.W."/>
            <person name="Alvarado L."/>
            <person name="Arachchi H.M."/>
            <person name="Berlin A.M."/>
            <person name="Chapman S.B."/>
            <person name="Gainer-Dewar J."/>
            <person name="Goldberg J."/>
            <person name="Griggs A."/>
            <person name="Gujja S."/>
            <person name="Hansen M."/>
            <person name="Howarth C."/>
            <person name="Imamovic A."/>
            <person name="Ireland A."/>
            <person name="Larimer J."/>
            <person name="McCowan C."/>
            <person name="Murphy C."/>
            <person name="Pearson M."/>
            <person name="Poon T.W."/>
            <person name="Priest M."/>
            <person name="Roberts A."/>
            <person name="Saif S."/>
            <person name="Shea T."/>
            <person name="Sisk P."/>
            <person name="Sykes S."/>
            <person name="Wortman J."/>
            <person name="Nusbaum C."/>
            <person name="Birren B."/>
        </authorList>
    </citation>
    <scope>NUCLEOTIDE SEQUENCE [LARGE SCALE GENOMIC DNA]</scope>
    <source>
        <strain evidence="2 3">CBS 114405</strain>
    </source>
</reference>
<keyword evidence="3" id="KW-1185">Reference proteome</keyword>
<dbReference type="OrthoDB" id="4135445at2759"/>